<proteinExistence type="predicted"/>
<dbReference type="Proteomes" id="UP000271003">
    <property type="component" value="Chromosome"/>
</dbReference>
<reference evidence="1 2" key="1">
    <citation type="journal article" date="2018" name="Int. J. Syst. Evol. Microbiol.">
        <title>Mesosutterella multiformis gen. nov., sp. nov., a member of the family Sutterellaceae and Sutterella megalosphaeroides sp. nov., isolated from human faeces.</title>
        <authorList>
            <person name="Sakamoto M."/>
            <person name="Ikeyama N."/>
            <person name="Kunihiro T."/>
            <person name="Iino T."/>
            <person name="Yuki M."/>
            <person name="Ohkuma M."/>
        </authorList>
    </citation>
    <scope>NUCLEOTIDE SEQUENCE [LARGE SCALE GENOMIC DNA]</scope>
    <source>
        <strain evidence="1 2">6FBBBH3</strain>
    </source>
</reference>
<organism evidence="1 2">
    <name type="scientific">Sutterella megalosphaeroides</name>
    <dbReference type="NCBI Taxonomy" id="2494234"/>
    <lineage>
        <taxon>Bacteria</taxon>
        <taxon>Pseudomonadati</taxon>
        <taxon>Pseudomonadota</taxon>
        <taxon>Betaproteobacteria</taxon>
        <taxon>Burkholderiales</taxon>
        <taxon>Sutterellaceae</taxon>
        <taxon>Sutterella</taxon>
    </lineage>
</organism>
<dbReference type="EMBL" id="AP018786">
    <property type="protein sequence ID" value="BBF23787.1"/>
    <property type="molecule type" value="Genomic_DNA"/>
</dbReference>
<evidence type="ECO:0000313" key="1">
    <source>
        <dbReference type="EMBL" id="BBF23787.1"/>
    </source>
</evidence>
<evidence type="ECO:0000313" key="2">
    <source>
        <dbReference type="Proteomes" id="UP000271003"/>
    </source>
</evidence>
<sequence>MPAVLLVAGCSVVHVNGSMRTSEQTICVVEPGLVEPEVHDVLVELLKEKRFEVRTLPHDAAPGACRLTLVYSWRKEQYYLPALVKQFAISLDLYVDGEKYANASFDPLRNLVSPHVKFIPFSRYLARVLDRLFPGRPVIGA</sequence>
<gene>
    <name evidence="1" type="ORF">SUTMEG_16780</name>
</gene>
<name>A0A2Z6IDV3_9BURK</name>
<dbReference type="OrthoDB" id="9153795at2"/>
<keyword evidence="2" id="KW-1185">Reference proteome</keyword>
<dbReference type="AlphaFoldDB" id="A0A2Z6IDV3"/>
<dbReference type="KEGG" id="sutt:SUTMEG_16780"/>
<protein>
    <submittedName>
        <fullName evidence="1">Uncharacterized protein</fullName>
    </submittedName>
</protein>
<accession>A0A2Z6IDV3</accession>